<dbReference type="Gramene" id="FCD_00012519-RA">
    <property type="protein sequence ID" value="FCD_00012519-RA:cds"/>
    <property type="gene ID" value="FCD_00012519"/>
</dbReference>
<name>A0AA88DD84_FICCA</name>
<dbReference type="InterPro" id="IPR043459">
    <property type="entry name" value="NFD6/NOXY2-like"/>
</dbReference>
<dbReference type="PANTHER" id="PTHR33156:SF59">
    <property type="entry name" value="PROTEIN NUCLEAR FUSION DEFECTIVE 6, CHLOROPLASTIC_MITOCHONDRIAL-LIKE"/>
    <property type="match status" value="1"/>
</dbReference>
<proteinExistence type="predicted"/>
<evidence type="ECO:0008006" key="4">
    <source>
        <dbReference type="Google" id="ProtNLM"/>
    </source>
</evidence>
<organism evidence="2 3">
    <name type="scientific">Ficus carica</name>
    <name type="common">Common fig</name>
    <dbReference type="NCBI Taxonomy" id="3494"/>
    <lineage>
        <taxon>Eukaryota</taxon>
        <taxon>Viridiplantae</taxon>
        <taxon>Streptophyta</taxon>
        <taxon>Embryophyta</taxon>
        <taxon>Tracheophyta</taxon>
        <taxon>Spermatophyta</taxon>
        <taxon>Magnoliopsida</taxon>
        <taxon>eudicotyledons</taxon>
        <taxon>Gunneridae</taxon>
        <taxon>Pentapetalae</taxon>
        <taxon>rosids</taxon>
        <taxon>fabids</taxon>
        <taxon>Rosales</taxon>
        <taxon>Moraceae</taxon>
        <taxon>Ficeae</taxon>
        <taxon>Ficus</taxon>
    </lineage>
</organism>
<feature type="region of interest" description="Disordered" evidence="1">
    <location>
        <begin position="1"/>
        <end position="49"/>
    </location>
</feature>
<evidence type="ECO:0000256" key="1">
    <source>
        <dbReference type="SAM" id="MobiDB-lite"/>
    </source>
</evidence>
<accession>A0AA88DD84</accession>
<dbReference type="PANTHER" id="PTHR33156">
    <property type="entry name" value="OS02G0230000 PROTEIN"/>
    <property type="match status" value="1"/>
</dbReference>
<dbReference type="AlphaFoldDB" id="A0AA88DD84"/>
<comment type="caution">
    <text evidence="2">The sequence shown here is derived from an EMBL/GenBank/DDBJ whole genome shotgun (WGS) entry which is preliminary data.</text>
</comment>
<protein>
    <recommendedName>
        <fullName evidence="4">Protein NUCLEAR FUSION DEFECTIVE 6, chloroplastic/mitochondrial-like</fullName>
    </recommendedName>
</protein>
<evidence type="ECO:0000313" key="2">
    <source>
        <dbReference type="EMBL" id="GMN50742.1"/>
    </source>
</evidence>
<dbReference type="GO" id="GO:0005739">
    <property type="term" value="C:mitochondrion"/>
    <property type="evidence" value="ECO:0007669"/>
    <property type="project" value="TreeGrafter"/>
</dbReference>
<keyword evidence="3" id="KW-1185">Reference proteome</keyword>
<reference evidence="2" key="1">
    <citation type="submission" date="2023-07" db="EMBL/GenBank/DDBJ databases">
        <title>draft genome sequence of fig (Ficus carica).</title>
        <authorList>
            <person name="Takahashi T."/>
            <person name="Nishimura K."/>
        </authorList>
    </citation>
    <scope>NUCLEOTIDE SEQUENCE</scope>
</reference>
<sequence length="102" mass="10951">MLSFAAARSVLRPAAGRTASVSRLSAGARSKPSPSPFRIPNPNQNRLSPPTLRRLAEEMSRCTSSLLPYHSATASALLTSMLSLSHPTSCWTPEVVFVEVTI</sequence>
<evidence type="ECO:0000313" key="3">
    <source>
        <dbReference type="Proteomes" id="UP001187192"/>
    </source>
</evidence>
<dbReference type="EMBL" id="BTGU01000035">
    <property type="protein sequence ID" value="GMN50742.1"/>
    <property type="molecule type" value="Genomic_DNA"/>
</dbReference>
<dbReference type="Proteomes" id="UP001187192">
    <property type="component" value="Unassembled WGS sequence"/>
</dbReference>
<gene>
    <name evidence="2" type="ORF">TIFTF001_019903</name>
</gene>